<proteinExistence type="predicted"/>
<gene>
    <name evidence="3" type="ORF">MIND_01135100</name>
</gene>
<dbReference type="RefSeq" id="XP_037215728.1">
    <property type="nucleotide sequence ID" value="XM_037367896.1"/>
</dbReference>
<evidence type="ECO:0000313" key="3">
    <source>
        <dbReference type="EMBL" id="KAF7293565.1"/>
    </source>
</evidence>
<dbReference type="InterPro" id="IPR013126">
    <property type="entry name" value="Hsp_70_fam"/>
</dbReference>
<dbReference type="SUPFAM" id="SSF100920">
    <property type="entry name" value="Heat shock protein 70kD (HSP70), peptide-binding domain"/>
    <property type="match status" value="1"/>
</dbReference>
<dbReference type="GeneID" id="59350412"/>
<dbReference type="Gene3D" id="3.90.640.10">
    <property type="entry name" value="Actin, Chain A, domain 4"/>
    <property type="match status" value="1"/>
</dbReference>
<name>A0A8H6S7E8_9AGAR</name>
<reference evidence="3" key="1">
    <citation type="submission" date="2020-05" db="EMBL/GenBank/DDBJ databases">
        <title>Mycena genomes resolve the evolution of fungal bioluminescence.</title>
        <authorList>
            <person name="Tsai I.J."/>
        </authorList>
    </citation>
    <scope>NUCLEOTIDE SEQUENCE</scope>
    <source>
        <strain evidence="3">171206Taipei</strain>
    </source>
</reference>
<protein>
    <submittedName>
        <fullName evidence="3">Heat shock protein 70</fullName>
    </submittedName>
</protein>
<dbReference type="InterPro" id="IPR043129">
    <property type="entry name" value="ATPase_NBD"/>
</dbReference>
<keyword evidence="1" id="KW-0547">Nucleotide-binding</keyword>
<dbReference type="PRINTS" id="PR00301">
    <property type="entry name" value="HEATSHOCK70"/>
</dbReference>
<dbReference type="OrthoDB" id="2401965at2759"/>
<dbReference type="Gene3D" id="2.60.34.10">
    <property type="entry name" value="Substrate Binding Domain Of DNAk, Chain A, domain 1"/>
    <property type="match status" value="1"/>
</dbReference>
<evidence type="ECO:0000256" key="2">
    <source>
        <dbReference type="ARBA" id="ARBA00022840"/>
    </source>
</evidence>
<accession>A0A8H6S7E8</accession>
<evidence type="ECO:0000256" key="1">
    <source>
        <dbReference type="ARBA" id="ARBA00022741"/>
    </source>
</evidence>
<organism evidence="3 4">
    <name type="scientific">Mycena indigotica</name>
    <dbReference type="NCBI Taxonomy" id="2126181"/>
    <lineage>
        <taxon>Eukaryota</taxon>
        <taxon>Fungi</taxon>
        <taxon>Dikarya</taxon>
        <taxon>Basidiomycota</taxon>
        <taxon>Agaricomycotina</taxon>
        <taxon>Agaricomycetes</taxon>
        <taxon>Agaricomycetidae</taxon>
        <taxon>Agaricales</taxon>
        <taxon>Marasmiineae</taxon>
        <taxon>Mycenaceae</taxon>
        <taxon>Mycena</taxon>
    </lineage>
</organism>
<dbReference type="Pfam" id="PF00012">
    <property type="entry name" value="HSP70"/>
    <property type="match status" value="1"/>
</dbReference>
<dbReference type="AlphaFoldDB" id="A0A8H6S7E8"/>
<keyword evidence="3" id="KW-0346">Stress response</keyword>
<dbReference type="Proteomes" id="UP000636479">
    <property type="component" value="Unassembled WGS sequence"/>
</dbReference>
<sequence>MLVLKLASPVFYALLHLRKPTTFAPAVISTAQNFIQAGNHHINTKLLRSQFEALTASLIQRIVAPCKKALFGAGVKPSDVHEKGVNPDETVAIGASAQGGVLVGNVMDVLLLDVMPLSLGIETLGRIMTKLITRNTTIPTKRSQVFTTAADGQTAIEVKIYQGELRQNSPAPKGVPQIESLSTLMLIVNVSANLKDRAKGPAMIIASSSDLSKDNIYTSRTSAETTDGYEPEPFLTSAYRRHLTWL</sequence>
<keyword evidence="4" id="KW-1185">Reference proteome</keyword>
<dbReference type="EMBL" id="JACAZF010000010">
    <property type="protein sequence ID" value="KAF7293565.1"/>
    <property type="molecule type" value="Genomic_DNA"/>
</dbReference>
<dbReference type="GO" id="GO:0140662">
    <property type="term" value="F:ATP-dependent protein folding chaperone"/>
    <property type="evidence" value="ECO:0007669"/>
    <property type="project" value="InterPro"/>
</dbReference>
<dbReference type="GO" id="GO:0005524">
    <property type="term" value="F:ATP binding"/>
    <property type="evidence" value="ECO:0007669"/>
    <property type="project" value="UniProtKB-KW"/>
</dbReference>
<comment type="caution">
    <text evidence="3">The sequence shown here is derived from an EMBL/GenBank/DDBJ whole genome shotgun (WGS) entry which is preliminary data.</text>
</comment>
<dbReference type="Gene3D" id="3.30.420.40">
    <property type="match status" value="1"/>
</dbReference>
<dbReference type="PANTHER" id="PTHR19375">
    <property type="entry name" value="HEAT SHOCK PROTEIN 70KDA"/>
    <property type="match status" value="1"/>
</dbReference>
<dbReference type="InterPro" id="IPR029047">
    <property type="entry name" value="HSP70_peptide-bd_sf"/>
</dbReference>
<evidence type="ECO:0000313" key="4">
    <source>
        <dbReference type="Proteomes" id="UP000636479"/>
    </source>
</evidence>
<dbReference type="SUPFAM" id="SSF53067">
    <property type="entry name" value="Actin-like ATPase domain"/>
    <property type="match status" value="1"/>
</dbReference>
<keyword evidence="2" id="KW-0067">ATP-binding</keyword>